<dbReference type="EMBL" id="FTOG01000003">
    <property type="protein sequence ID" value="SIS68757.1"/>
    <property type="molecule type" value="Genomic_DNA"/>
</dbReference>
<name>A0A1N7L4L3_9RHOB</name>
<sequence length="314" mass="33930">MLPRLCATLRDIAAVSLLAGAFCSGLNTAAQAEPRQTLGFGHFLNNDAIGDGQDRWQSGSYTMSWLRGPGWEDTLPAKPFEVLEYRLSGAIVAPADLHKPAAGDRRYVAKSMWSVHTPFAPRPGLEADLGLGLVWVGPSNGLSQFQDFIHKSLSISRPVAALNQLPDHVYPVVTAEVAHPIALGGAELRPFMAVRAGDESLVRVGADLAFGARERGALWLRDEVTGQRYVGVSGQQEGGTSFVIGGDIAHVFDSYYFPEADGVAFEPVRKRVRAGVTTRIGSLGVFYGATWLSEEFKGQPEGQVVGSMRFRLNF</sequence>
<evidence type="ECO:0000313" key="3">
    <source>
        <dbReference type="Proteomes" id="UP000186221"/>
    </source>
</evidence>
<dbReference type="InterPro" id="IPR037107">
    <property type="entry name" value="Put_OMP_sf"/>
</dbReference>
<dbReference type="InterPro" id="IPR018707">
    <property type="entry name" value="LpxR"/>
</dbReference>
<dbReference type="RefSeq" id="WP_076484235.1">
    <property type="nucleotide sequence ID" value="NZ_FTOG01000003.1"/>
</dbReference>
<accession>A0A1N7L4L3</accession>
<evidence type="ECO:0000256" key="1">
    <source>
        <dbReference type="SAM" id="SignalP"/>
    </source>
</evidence>
<dbReference type="Gene3D" id="2.40.128.140">
    <property type="entry name" value="Outer membrane protein"/>
    <property type="match status" value="1"/>
</dbReference>
<feature type="signal peptide" evidence="1">
    <location>
        <begin position="1"/>
        <end position="32"/>
    </location>
</feature>
<proteinExistence type="predicted"/>
<dbReference type="Pfam" id="PF09982">
    <property type="entry name" value="LpxR"/>
    <property type="match status" value="1"/>
</dbReference>
<dbReference type="STRING" id="453582.SAMN05421580_103236"/>
<reference evidence="3" key="1">
    <citation type="submission" date="2017-01" db="EMBL/GenBank/DDBJ databases">
        <authorList>
            <person name="Varghese N."/>
            <person name="Submissions S."/>
        </authorList>
    </citation>
    <scope>NUCLEOTIDE SEQUENCE [LARGE SCALE GENOMIC DNA]</scope>
    <source>
        <strain evidence="3">DSM 19945</strain>
    </source>
</reference>
<keyword evidence="1" id="KW-0732">Signal</keyword>
<gene>
    <name evidence="2" type="ORF">SAMN05421580_103236</name>
</gene>
<dbReference type="AlphaFoldDB" id="A0A1N7L4L3"/>
<evidence type="ECO:0008006" key="4">
    <source>
        <dbReference type="Google" id="ProtNLM"/>
    </source>
</evidence>
<evidence type="ECO:0000313" key="2">
    <source>
        <dbReference type="EMBL" id="SIS68757.1"/>
    </source>
</evidence>
<keyword evidence="3" id="KW-1185">Reference proteome</keyword>
<dbReference type="OrthoDB" id="7721289at2"/>
<protein>
    <recommendedName>
        <fullName evidence="4">Lipid A deacylase LpxR family protein</fullName>
    </recommendedName>
</protein>
<organism evidence="2 3">
    <name type="scientific">Rhodobacter aestuarii</name>
    <dbReference type="NCBI Taxonomy" id="453582"/>
    <lineage>
        <taxon>Bacteria</taxon>
        <taxon>Pseudomonadati</taxon>
        <taxon>Pseudomonadota</taxon>
        <taxon>Alphaproteobacteria</taxon>
        <taxon>Rhodobacterales</taxon>
        <taxon>Rhodobacter group</taxon>
        <taxon>Rhodobacter</taxon>
    </lineage>
</organism>
<feature type="chain" id="PRO_5012003672" description="Lipid A deacylase LpxR family protein" evidence="1">
    <location>
        <begin position="33"/>
        <end position="314"/>
    </location>
</feature>
<dbReference type="Proteomes" id="UP000186221">
    <property type="component" value="Unassembled WGS sequence"/>
</dbReference>